<comment type="caution">
    <text evidence="1">The sequence shown here is derived from an EMBL/GenBank/DDBJ whole genome shotgun (WGS) entry which is preliminary data.</text>
</comment>
<accession>A0A0V1I8N7</accession>
<dbReference type="AlphaFoldDB" id="A0A0V1I8N7"/>
<organism evidence="1 2">
    <name type="scientific">Trichinella zimbabwensis</name>
    <dbReference type="NCBI Taxonomy" id="268475"/>
    <lineage>
        <taxon>Eukaryota</taxon>
        <taxon>Metazoa</taxon>
        <taxon>Ecdysozoa</taxon>
        <taxon>Nematoda</taxon>
        <taxon>Enoplea</taxon>
        <taxon>Dorylaimia</taxon>
        <taxon>Trichinellida</taxon>
        <taxon>Trichinellidae</taxon>
        <taxon>Trichinella</taxon>
    </lineage>
</organism>
<evidence type="ECO:0000313" key="1">
    <source>
        <dbReference type="EMBL" id="KRZ18928.1"/>
    </source>
</evidence>
<proteinExistence type="predicted"/>
<gene>
    <name evidence="1" type="ORF">T11_17088</name>
</gene>
<evidence type="ECO:0000313" key="2">
    <source>
        <dbReference type="Proteomes" id="UP000055024"/>
    </source>
</evidence>
<dbReference type="EMBL" id="JYDP01000002">
    <property type="protein sequence ID" value="KRZ18928.1"/>
    <property type="molecule type" value="Genomic_DNA"/>
</dbReference>
<reference evidence="1 2" key="1">
    <citation type="submission" date="2015-01" db="EMBL/GenBank/DDBJ databases">
        <title>Evolution of Trichinella species and genotypes.</title>
        <authorList>
            <person name="Korhonen P.K."/>
            <person name="Edoardo P."/>
            <person name="Giuseppe L.R."/>
            <person name="Gasser R.B."/>
        </authorList>
    </citation>
    <scope>NUCLEOTIDE SEQUENCE [LARGE SCALE GENOMIC DNA]</scope>
    <source>
        <strain evidence="1">ISS1029</strain>
    </source>
</reference>
<sequence>MTNQNLILPFKKIFSLRTVFNLSSNVIKSGENISLINTNCHRRFKAYGLSMWQNIFPGSETAHLPVRLSRYHYCYGVESHKRKQPCTEPPDLQYTCTLGSKSRIYVFGDFEIRKF</sequence>
<name>A0A0V1I8N7_9BILA</name>
<keyword evidence="2" id="KW-1185">Reference proteome</keyword>
<protein>
    <submittedName>
        <fullName evidence="1">Uncharacterized protein</fullName>
    </submittedName>
</protein>
<dbReference type="Proteomes" id="UP000055024">
    <property type="component" value="Unassembled WGS sequence"/>
</dbReference>